<dbReference type="InterPro" id="IPR013735">
    <property type="entry name" value="TF_NusA_N"/>
</dbReference>
<dbReference type="Gene3D" id="3.30.300.20">
    <property type="match status" value="2"/>
</dbReference>
<organism evidence="10 11">
    <name type="scientific">Candidatus Dehalogenimonas loeffleri</name>
    <dbReference type="NCBI Taxonomy" id="3127115"/>
    <lineage>
        <taxon>Bacteria</taxon>
        <taxon>Bacillati</taxon>
        <taxon>Chloroflexota</taxon>
        <taxon>Dehalococcoidia</taxon>
        <taxon>Dehalococcoidales</taxon>
        <taxon>Dehalococcoidaceae</taxon>
        <taxon>Dehalogenimonas</taxon>
    </lineage>
</organism>
<evidence type="ECO:0000256" key="3">
    <source>
        <dbReference type="ARBA" id="ARBA00022814"/>
    </source>
</evidence>
<evidence type="ECO:0000256" key="7">
    <source>
        <dbReference type="HAMAP-Rule" id="MF_00945"/>
    </source>
</evidence>
<evidence type="ECO:0000256" key="2">
    <source>
        <dbReference type="ARBA" id="ARBA00022490"/>
    </source>
</evidence>
<dbReference type="InterPro" id="IPR058582">
    <property type="entry name" value="KH_NusA_2nd"/>
</dbReference>
<dbReference type="Gene3D" id="2.40.50.140">
    <property type="entry name" value="Nucleic acid-binding proteins"/>
    <property type="match status" value="1"/>
</dbReference>
<feature type="domain" description="S1 motif" evidence="9">
    <location>
        <begin position="136"/>
        <end position="199"/>
    </location>
</feature>
<dbReference type="Pfam" id="PF26594">
    <property type="entry name" value="KH_NusA_2nd"/>
    <property type="match status" value="1"/>
</dbReference>
<dbReference type="SUPFAM" id="SSF54814">
    <property type="entry name" value="Prokaryotic type KH domain (KH-domain type II)"/>
    <property type="match status" value="2"/>
</dbReference>
<dbReference type="HAMAP" id="MF_00945_B">
    <property type="entry name" value="NusA_B"/>
    <property type="match status" value="1"/>
</dbReference>
<comment type="subcellular location">
    <subcellularLocation>
        <location evidence="7">Cytoplasm</location>
    </subcellularLocation>
</comment>
<sequence length="494" mass="53676">MKSDFLLAITQLSAEKNLSKEVVLAAVEAALVSAYRKESFTPNQNIQAKIDNQTGRVKVWAEKTVVEKVTDPRIEVTLAEAVKVHPGIQMGEPVLIEDTPHDAGRIAAQTAKQVILQRLHEAESTAIVDEYAGKAGDIVSGMIQRAEPRQVVIDLGRAEAVMPPNEQVHTERYRPGQRLKVYMVEVARTVKGAVVVVSRSHPGLLRRLFEMEIPEIYSGMVEIKGVAREAGARSKVAVSARQSGIDPVGCCVGLRGIRIQNIVSELNGEKIDVISWSADPAVLITNALSPAQVVRVIINEGEKTATAVIPDRQQSLAIGKEGQNVRLAVKLTGWRIDIKSVSQYEAEHPVVVAPPVVEPEPVKEEKPAPKAKEKAAVKAEEKSAEKPAAKPQEKPAEPLPELAPEIMEPVLSVEPEAPAPEPEPVGLKLSLDMAERVSVGESKSGVRFAEDILGRAAENAEKKKRRGGRDSDDRDKRKKKRSGGAGEFDFGDDY</sequence>
<keyword evidence="6 7" id="KW-0804">Transcription</keyword>
<dbReference type="InterPro" id="IPR003029">
    <property type="entry name" value="S1_domain"/>
</dbReference>
<evidence type="ECO:0000313" key="11">
    <source>
        <dbReference type="Proteomes" id="UP001375370"/>
    </source>
</evidence>
<dbReference type="EMBL" id="CP146612">
    <property type="protein sequence ID" value="WWX25052.1"/>
    <property type="molecule type" value="Genomic_DNA"/>
</dbReference>
<dbReference type="InterPro" id="IPR036555">
    <property type="entry name" value="NusA_N_sf"/>
</dbReference>
<dbReference type="PANTHER" id="PTHR22648">
    <property type="entry name" value="TRANSCRIPTION TERMINATION FACTOR NUSA"/>
    <property type="match status" value="1"/>
</dbReference>
<comment type="subunit">
    <text evidence="7">Monomer. Binds directly to the core enzyme of the DNA-dependent RNA polymerase and to nascent RNA.</text>
</comment>
<evidence type="ECO:0000313" key="10">
    <source>
        <dbReference type="EMBL" id="WWX25052.1"/>
    </source>
</evidence>
<dbReference type="SMART" id="SM00316">
    <property type="entry name" value="S1"/>
    <property type="match status" value="1"/>
</dbReference>
<dbReference type="SUPFAM" id="SSF69705">
    <property type="entry name" value="Transcription factor NusA, N-terminal domain"/>
    <property type="match status" value="1"/>
</dbReference>
<dbReference type="PANTHER" id="PTHR22648:SF0">
    <property type="entry name" value="TRANSCRIPTION TERMINATION_ANTITERMINATION PROTEIN NUSA"/>
    <property type="match status" value="1"/>
</dbReference>
<proteinExistence type="inferred from homology"/>
<dbReference type="InterPro" id="IPR030842">
    <property type="entry name" value="TF_NusA_bacterial"/>
</dbReference>
<dbReference type="CDD" id="cd02134">
    <property type="entry name" value="KH-II_NusA_rpt1"/>
    <property type="match status" value="1"/>
</dbReference>
<dbReference type="InterPro" id="IPR025249">
    <property type="entry name" value="TF_NusA_KH_1st"/>
</dbReference>
<dbReference type="Pfam" id="PF08529">
    <property type="entry name" value="NusA_N"/>
    <property type="match status" value="1"/>
</dbReference>
<dbReference type="CDD" id="cd04455">
    <property type="entry name" value="S1_NusA"/>
    <property type="match status" value="1"/>
</dbReference>
<dbReference type="InterPro" id="IPR009019">
    <property type="entry name" value="KH_sf_prok-type"/>
</dbReference>
<dbReference type="InterPro" id="IPR004087">
    <property type="entry name" value="KH_dom"/>
</dbReference>
<protein>
    <recommendedName>
        <fullName evidence="7">Transcription termination/antitermination protein NusA</fullName>
    </recommendedName>
</protein>
<feature type="compositionally biased region" description="Basic and acidic residues" evidence="8">
    <location>
        <begin position="448"/>
        <end position="461"/>
    </location>
</feature>
<keyword evidence="3 7" id="KW-0889">Transcription antitermination</keyword>
<feature type="compositionally biased region" description="Basic and acidic residues" evidence="8">
    <location>
        <begin position="360"/>
        <end position="396"/>
    </location>
</feature>
<dbReference type="InterPro" id="IPR010213">
    <property type="entry name" value="TF_NusA"/>
</dbReference>
<dbReference type="InterPro" id="IPR012340">
    <property type="entry name" value="NA-bd_OB-fold"/>
</dbReference>
<evidence type="ECO:0000256" key="8">
    <source>
        <dbReference type="SAM" id="MobiDB-lite"/>
    </source>
</evidence>
<keyword evidence="1 7" id="KW-0806">Transcription termination</keyword>
<dbReference type="InterPro" id="IPR015946">
    <property type="entry name" value="KH_dom-like_a/b"/>
</dbReference>
<name>A0ABZ2J638_9CHLR</name>
<comment type="similarity">
    <text evidence="7">Belongs to the NusA family.</text>
</comment>
<dbReference type="Proteomes" id="UP001375370">
    <property type="component" value="Chromosome"/>
</dbReference>
<evidence type="ECO:0000259" key="9">
    <source>
        <dbReference type="PROSITE" id="PS50126"/>
    </source>
</evidence>
<dbReference type="NCBIfam" id="TIGR01953">
    <property type="entry name" value="NusA"/>
    <property type="match status" value="1"/>
</dbReference>
<gene>
    <name evidence="7 10" type="primary">nusA</name>
    <name evidence="10" type="ORF">V8247_07270</name>
</gene>
<dbReference type="Pfam" id="PF13184">
    <property type="entry name" value="KH_NusA_1st"/>
    <property type="match status" value="1"/>
</dbReference>
<evidence type="ECO:0000256" key="6">
    <source>
        <dbReference type="ARBA" id="ARBA00023163"/>
    </source>
</evidence>
<dbReference type="Gene3D" id="3.30.1480.10">
    <property type="entry name" value="NusA, N-terminal domain"/>
    <property type="match status" value="1"/>
</dbReference>
<keyword evidence="2 7" id="KW-0963">Cytoplasm</keyword>
<reference evidence="10 11" key="1">
    <citation type="submission" date="2024-03" db="EMBL/GenBank/DDBJ databases">
        <title>A Dehalogenimonas Isolated from Estuarine Sediments Dihaloeliminates Chlorinated Alkanes.</title>
        <authorList>
            <person name="Yang Y."/>
            <person name="Wang H."/>
        </authorList>
    </citation>
    <scope>NUCLEOTIDE SEQUENCE [LARGE SCALE GENOMIC DNA]</scope>
    <source>
        <strain evidence="10 11">W</strain>
    </source>
</reference>
<keyword evidence="5 7" id="KW-0805">Transcription regulation</keyword>
<evidence type="ECO:0000256" key="5">
    <source>
        <dbReference type="ARBA" id="ARBA00023015"/>
    </source>
</evidence>
<dbReference type="SUPFAM" id="SSF50249">
    <property type="entry name" value="Nucleic acid-binding proteins"/>
    <property type="match status" value="1"/>
</dbReference>
<dbReference type="RefSeq" id="WP_338737185.1">
    <property type="nucleotide sequence ID" value="NZ_CP146612.1"/>
</dbReference>
<dbReference type="PROSITE" id="PS50126">
    <property type="entry name" value="S1"/>
    <property type="match status" value="1"/>
</dbReference>
<keyword evidence="4 7" id="KW-0694">RNA-binding</keyword>
<evidence type="ECO:0000256" key="4">
    <source>
        <dbReference type="ARBA" id="ARBA00022884"/>
    </source>
</evidence>
<feature type="region of interest" description="Disordered" evidence="8">
    <location>
        <begin position="360"/>
        <end position="494"/>
    </location>
</feature>
<accession>A0ABZ2J638</accession>
<dbReference type="SMART" id="SM00322">
    <property type="entry name" value="KH"/>
    <property type="match status" value="2"/>
</dbReference>
<dbReference type="CDD" id="cd22529">
    <property type="entry name" value="KH-II_NusA_rpt2"/>
    <property type="match status" value="1"/>
</dbReference>
<evidence type="ECO:0000256" key="1">
    <source>
        <dbReference type="ARBA" id="ARBA00022472"/>
    </source>
</evidence>
<comment type="function">
    <text evidence="7">Participates in both transcription termination and antitermination.</text>
</comment>
<dbReference type="PROSITE" id="PS50084">
    <property type="entry name" value="KH_TYPE_1"/>
    <property type="match status" value="1"/>
</dbReference>
<keyword evidence="11" id="KW-1185">Reference proteome</keyword>